<dbReference type="GO" id="GO:0003681">
    <property type="term" value="F:bent DNA binding"/>
    <property type="evidence" value="ECO:0007669"/>
    <property type="project" value="TreeGrafter"/>
</dbReference>
<feature type="compositionally biased region" description="Basic residues" evidence="5">
    <location>
        <begin position="66"/>
        <end position="80"/>
    </location>
</feature>
<comment type="similarity">
    <text evidence="2">Belongs to the histone-like protein H-NS family.</text>
</comment>
<dbReference type="Proteomes" id="UP000578091">
    <property type="component" value="Unassembled WGS sequence"/>
</dbReference>
<evidence type="ECO:0000259" key="6">
    <source>
        <dbReference type="SMART" id="SM00528"/>
    </source>
</evidence>
<dbReference type="GO" id="GO:0001217">
    <property type="term" value="F:DNA-binding transcription repressor activity"/>
    <property type="evidence" value="ECO:0007669"/>
    <property type="project" value="TreeGrafter"/>
</dbReference>
<dbReference type="GO" id="GO:0003680">
    <property type="term" value="F:minor groove of adenine-thymine-rich DNA binding"/>
    <property type="evidence" value="ECO:0007669"/>
    <property type="project" value="TreeGrafter"/>
</dbReference>
<dbReference type="PANTHER" id="PTHR38097">
    <property type="match status" value="1"/>
</dbReference>
<dbReference type="GO" id="GO:0005829">
    <property type="term" value="C:cytosol"/>
    <property type="evidence" value="ECO:0007669"/>
    <property type="project" value="TreeGrafter"/>
</dbReference>
<evidence type="ECO:0000256" key="1">
    <source>
        <dbReference type="ARBA" id="ARBA00004453"/>
    </source>
</evidence>
<keyword evidence="8" id="KW-1185">Reference proteome</keyword>
<evidence type="ECO:0000256" key="2">
    <source>
        <dbReference type="ARBA" id="ARBA00010610"/>
    </source>
</evidence>
<dbReference type="InterPro" id="IPR027444">
    <property type="entry name" value="H-NS_C_dom"/>
</dbReference>
<comment type="caution">
    <text evidence="7">The sequence shown here is derived from an EMBL/GenBank/DDBJ whole genome shotgun (WGS) entry which is preliminary data.</text>
</comment>
<dbReference type="PANTHER" id="PTHR38097:SF2">
    <property type="entry name" value="DNA-BINDING PROTEIN STPA"/>
    <property type="match status" value="1"/>
</dbReference>
<evidence type="ECO:0000256" key="4">
    <source>
        <dbReference type="ARBA" id="ARBA00023125"/>
    </source>
</evidence>
<dbReference type="GO" id="GO:0009295">
    <property type="term" value="C:nucleoid"/>
    <property type="evidence" value="ECO:0007669"/>
    <property type="project" value="UniProtKB-SubCell"/>
</dbReference>
<dbReference type="Pfam" id="PF00816">
    <property type="entry name" value="Histone_HNS"/>
    <property type="match status" value="1"/>
</dbReference>
<name>A0A853JEZ4_9GAMM</name>
<gene>
    <name evidence="7" type="ORF">H0E84_11830</name>
</gene>
<feature type="domain" description="DNA-binding protein H-NS-like C-terminal" evidence="6">
    <location>
        <begin position="76"/>
        <end position="121"/>
    </location>
</feature>
<accession>A0A853JEZ4</accession>
<dbReference type="GO" id="GO:0032993">
    <property type="term" value="C:protein-DNA complex"/>
    <property type="evidence" value="ECO:0007669"/>
    <property type="project" value="TreeGrafter"/>
</dbReference>
<keyword evidence="3" id="KW-0963">Cytoplasm</keyword>
<keyword evidence="4" id="KW-0238">DNA-binding</keyword>
<dbReference type="Gene3D" id="4.10.430.10">
    <property type="entry name" value="Histone-like protein H-NS, C-terminal domain"/>
    <property type="match status" value="1"/>
</dbReference>
<evidence type="ECO:0000256" key="3">
    <source>
        <dbReference type="ARBA" id="ARBA00022490"/>
    </source>
</evidence>
<protein>
    <submittedName>
        <fullName evidence="7">H-NS histone family protein</fullName>
    </submittedName>
</protein>
<reference evidence="7 8" key="1">
    <citation type="submission" date="2020-07" db="EMBL/GenBank/DDBJ databases">
        <title>Luteimonas sp. SJ-92.</title>
        <authorList>
            <person name="Huang X.-X."/>
            <person name="Xu L."/>
            <person name="Sun J.-Q."/>
        </authorList>
    </citation>
    <scope>NUCLEOTIDE SEQUENCE [LARGE SCALE GENOMIC DNA]</scope>
    <source>
        <strain evidence="7 8">SJ-92</strain>
    </source>
</reference>
<dbReference type="GO" id="GO:0000976">
    <property type="term" value="F:transcription cis-regulatory region binding"/>
    <property type="evidence" value="ECO:0007669"/>
    <property type="project" value="TreeGrafter"/>
</dbReference>
<evidence type="ECO:0000256" key="5">
    <source>
        <dbReference type="SAM" id="MobiDB-lite"/>
    </source>
</evidence>
<evidence type="ECO:0000313" key="7">
    <source>
        <dbReference type="EMBL" id="NZA27068.1"/>
    </source>
</evidence>
<dbReference type="AlphaFoldDB" id="A0A853JEZ4"/>
<evidence type="ECO:0000313" key="8">
    <source>
        <dbReference type="Proteomes" id="UP000578091"/>
    </source>
</evidence>
<dbReference type="SMART" id="SM00528">
    <property type="entry name" value="HNS"/>
    <property type="match status" value="1"/>
</dbReference>
<proteinExistence type="inferred from homology"/>
<comment type="subcellular location">
    <subcellularLocation>
        <location evidence="1">Cytoplasm</location>
        <location evidence="1">Nucleoid</location>
    </subcellularLocation>
</comment>
<sequence>MAIDLQGLSARELDSLINQAKQRKTTLKKRKPVAAVRRKLEALAQAEGYTVAELFGARGATAAPKARKTAKKAAKGRKLGKVAPKYRNPANKNETWTGRGKQPRWLAAQVKKGKKPEDFLIKK</sequence>
<dbReference type="InterPro" id="IPR037150">
    <property type="entry name" value="H-NS_C_dom_sf"/>
</dbReference>
<dbReference type="RefSeq" id="WP_180678851.1">
    <property type="nucleotide sequence ID" value="NZ_JACCKA010000071.1"/>
</dbReference>
<dbReference type="SUPFAM" id="SSF81273">
    <property type="entry name" value="H-NS histone-like proteins"/>
    <property type="match status" value="1"/>
</dbReference>
<organism evidence="7 8">
    <name type="scientific">Luteimonas salinisoli</name>
    <dbReference type="NCBI Taxonomy" id="2752307"/>
    <lineage>
        <taxon>Bacteria</taxon>
        <taxon>Pseudomonadati</taxon>
        <taxon>Pseudomonadota</taxon>
        <taxon>Gammaproteobacteria</taxon>
        <taxon>Lysobacterales</taxon>
        <taxon>Lysobacteraceae</taxon>
        <taxon>Luteimonas</taxon>
    </lineage>
</organism>
<dbReference type="EMBL" id="JACCKA010000071">
    <property type="protein sequence ID" value="NZA27068.1"/>
    <property type="molecule type" value="Genomic_DNA"/>
</dbReference>
<feature type="region of interest" description="Disordered" evidence="5">
    <location>
        <begin position="66"/>
        <end position="123"/>
    </location>
</feature>